<reference evidence="5 6" key="1">
    <citation type="submission" date="2018-12" db="EMBL/GenBank/DDBJ databases">
        <title>The whole draft genome of Aquabacterium sp. SJQ9.</title>
        <authorList>
            <person name="Sun L."/>
            <person name="Gao X."/>
            <person name="Chen W."/>
            <person name="Huang K."/>
        </authorList>
    </citation>
    <scope>NUCLEOTIDE SEQUENCE [LARGE SCALE GENOMIC DNA]</scope>
    <source>
        <strain evidence="5 6">SJQ9</strain>
    </source>
</reference>
<evidence type="ECO:0000313" key="5">
    <source>
        <dbReference type="EMBL" id="RRS01129.1"/>
    </source>
</evidence>
<dbReference type="RefSeq" id="WP_125245335.1">
    <property type="nucleotide sequence ID" value="NZ_RSED01000027.1"/>
</dbReference>
<name>A0A3R8TPY9_9BURK</name>
<dbReference type="SUPFAM" id="SSF46689">
    <property type="entry name" value="Homeodomain-like"/>
    <property type="match status" value="1"/>
</dbReference>
<sequence>MVSERVLRHLTFPVQYLEIGESLAREGGHDLQALYRYCGIDLPTPFMPWQTINGKQLQLALAYFLNICPAGRPPLVMFMEHFPLTTHGPIGMLAITSATLGEALQGALTYAPLVMPAFGMRRQDLGGEVHTIVERRHDFGAVNDFFTETVVTAPLKIMPFLTEKIDGASVHLMHGPTGDPADYEAAFGLKFVFNARQNKFVLPAKALDIPLIARSRASHLLMKATLEQQCVAAHGLKPLTQEVRRLLHAALVQKQVLDADRLAQALAMSPRTLSRRIKGEGTTLPQLRSEVGVEYAEMLLLQTERPIAQIAQLAGFADAAAFSRAFKRTTGQTPSLWRLSRKASEISSVAALLTPVPESTTLSCKAAP</sequence>
<accession>A0A3R8TPY9</accession>
<keyword evidence="6" id="KW-1185">Reference proteome</keyword>
<gene>
    <name evidence="5" type="ORF">EIP75_21915</name>
</gene>
<protein>
    <submittedName>
        <fullName evidence="5">AraC family transcriptional regulator</fullName>
    </submittedName>
</protein>
<proteinExistence type="predicted"/>
<dbReference type="GO" id="GO:0005829">
    <property type="term" value="C:cytosol"/>
    <property type="evidence" value="ECO:0007669"/>
    <property type="project" value="TreeGrafter"/>
</dbReference>
<evidence type="ECO:0000313" key="6">
    <source>
        <dbReference type="Proteomes" id="UP000269265"/>
    </source>
</evidence>
<evidence type="ECO:0000256" key="3">
    <source>
        <dbReference type="ARBA" id="ARBA00023163"/>
    </source>
</evidence>
<dbReference type="Pfam" id="PF12625">
    <property type="entry name" value="Arabinose_bd"/>
    <property type="match status" value="1"/>
</dbReference>
<keyword evidence="2" id="KW-0238">DNA-binding</keyword>
<dbReference type="AlphaFoldDB" id="A0A3R8TPY9"/>
<dbReference type="InterPro" id="IPR020449">
    <property type="entry name" value="Tscrpt_reg_AraC-type_HTH"/>
</dbReference>
<evidence type="ECO:0000259" key="4">
    <source>
        <dbReference type="PROSITE" id="PS01124"/>
    </source>
</evidence>
<dbReference type="InterPro" id="IPR009057">
    <property type="entry name" value="Homeodomain-like_sf"/>
</dbReference>
<evidence type="ECO:0000256" key="2">
    <source>
        <dbReference type="ARBA" id="ARBA00023125"/>
    </source>
</evidence>
<dbReference type="Gene3D" id="1.10.10.60">
    <property type="entry name" value="Homeodomain-like"/>
    <property type="match status" value="1"/>
</dbReference>
<comment type="caution">
    <text evidence="5">The sequence shown here is derived from an EMBL/GenBank/DDBJ whole genome shotgun (WGS) entry which is preliminary data.</text>
</comment>
<dbReference type="GO" id="GO:0003700">
    <property type="term" value="F:DNA-binding transcription factor activity"/>
    <property type="evidence" value="ECO:0007669"/>
    <property type="project" value="InterPro"/>
</dbReference>
<feature type="domain" description="HTH araC/xylS-type" evidence="4">
    <location>
        <begin position="241"/>
        <end position="340"/>
    </location>
</feature>
<dbReference type="EMBL" id="RSED01000027">
    <property type="protein sequence ID" value="RRS01129.1"/>
    <property type="molecule type" value="Genomic_DNA"/>
</dbReference>
<dbReference type="GO" id="GO:0000976">
    <property type="term" value="F:transcription cis-regulatory region binding"/>
    <property type="evidence" value="ECO:0007669"/>
    <property type="project" value="TreeGrafter"/>
</dbReference>
<dbReference type="Pfam" id="PF12833">
    <property type="entry name" value="HTH_18"/>
    <property type="match status" value="1"/>
</dbReference>
<dbReference type="Proteomes" id="UP000269265">
    <property type="component" value="Unassembled WGS sequence"/>
</dbReference>
<dbReference type="PANTHER" id="PTHR47894:SF1">
    <property type="entry name" value="HTH-TYPE TRANSCRIPTIONAL REGULATOR VQSM"/>
    <property type="match status" value="1"/>
</dbReference>
<dbReference type="InterPro" id="IPR018060">
    <property type="entry name" value="HTH_AraC"/>
</dbReference>
<keyword evidence="1" id="KW-0805">Transcription regulation</keyword>
<evidence type="ECO:0000256" key="1">
    <source>
        <dbReference type="ARBA" id="ARBA00023015"/>
    </source>
</evidence>
<dbReference type="PROSITE" id="PS01124">
    <property type="entry name" value="HTH_ARAC_FAMILY_2"/>
    <property type="match status" value="1"/>
</dbReference>
<dbReference type="SMART" id="SM00342">
    <property type="entry name" value="HTH_ARAC"/>
    <property type="match status" value="1"/>
</dbReference>
<dbReference type="PRINTS" id="PR00032">
    <property type="entry name" value="HTHARAC"/>
</dbReference>
<dbReference type="PANTHER" id="PTHR47894">
    <property type="entry name" value="HTH-TYPE TRANSCRIPTIONAL REGULATOR GADX"/>
    <property type="match status" value="1"/>
</dbReference>
<dbReference type="OrthoDB" id="6506763at2"/>
<organism evidence="5 6">
    <name type="scientific">Aquabacterium soli</name>
    <dbReference type="NCBI Taxonomy" id="2493092"/>
    <lineage>
        <taxon>Bacteria</taxon>
        <taxon>Pseudomonadati</taxon>
        <taxon>Pseudomonadota</taxon>
        <taxon>Betaproteobacteria</taxon>
        <taxon>Burkholderiales</taxon>
        <taxon>Aquabacterium</taxon>
    </lineage>
</organism>
<dbReference type="InterPro" id="IPR032687">
    <property type="entry name" value="AraC-type_N"/>
</dbReference>
<keyword evidence="3" id="KW-0804">Transcription</keyword>